<dbReference type="GO" id="GO:0016787">
    <property type="term" value="F:hydrolase activity"/>
    <property type="evidence" value="ECO:0007669"/>
    <property type="project" value="UniProtKB-KW"/>
</dbReference>
<evidence type="ECO:0000256" key="4">
    <source>
        <dbReference type="RuleBase" id="RU361169"/>
    </source>
</evidence>
<dbReference type="InterPro" id="IPR011050">
    <property type="entry name" value="Pectin_lyase_fold/virulence"/>
</dbReference>
<keyword evidence="6" id="KW-1185">Reference proteome</keyword>
<gene>
    <name evidence="5" type="ORF">GCM10022404_29280</name>
</gene>
<dbReference type="Proteomes" id="UP001399917">
    <property type="component" value="Unassembled WGS sequence"/>
</dbReference>
<dbReference type="InterPro" id="IPR012334">
    <property type="entry name" value="Pectin_lyas_fold"/>
</dbReference>
<dbReference type="InterPro" id="IPR006626">
    <property type="entry name" value="PbH1"/>
</dbReference>
<dbReference type="PANTHER" id="PTHR31339:SF9">
    <property type="entry name" value="PLASMIN AND FIBRONECTIN-BINDING PROTEIN A"/>
    <property type="match status" value="1"/>
</dbReference>
<dbReference type="InterPro" id="IPR051801">
    <property type="entry name" value="GH28_Enzymes"/>
</dbReference>
<dbReference type="SUPFAM" id="SSF51126">
    <property type="entry name" value="Pectin lyase-like"/>
    <property type="match status" value="1"/>
</dbReference>
<accession>A0ABP7KHA4</accession>
<dbReference type="Pfam" id="PF00295">
    <property type="entry name" value="Glyco_hydro_28"/>
    <property type="match status" value="1"/>
</dbReference>
<comment type="similarity">
    <text evidence="1 4">Belongs to the glycosyl hydrolase 28 family.</text>
</comment>
<dbReference type="InterPro" id="IPR000743">
    <property type="entry name" value="Glyco_hydro_28"/>
</dbReference>
<evidence type="ECO:0000313" key="6">
    <source>
        <dbReference type="Proteomes" id="UP001399917"/>
    </source>
</evidence>
<keyword evidence="3 4" id="KW-0326">Glycosidase</keyword>
<evidence type="ECO:0000256" key="2">
    <source>
        <dbReference type="ARBA" id="ARBA00022801"/>
    </source>
</evidence>
<dbReference type="RefSeq" id="WP_344848395.1">
    <property type="nucleotide sequence ID" value="NZ_BAABDF010000007.1"/>
</dbReference>
<dbReference type="PANTHER" id="PTHR31339">
    <property type="entry name" value="PECTIN LYASE-RELATED"/>
    <property type="match status" value="1"/>
</dbReference>
<dbReference type="Gene3D" id="2.160.20.10">
    <property type="entry name" value="Single-stranded right-handed beta-helix, Pectin lyase-like"/>
    <property type="match status" value="1"/>
</dbReference>
<evidence type="ECO:0000256" key="3">
    <source>
        <dbReference type="ARBA" id="ARBA00023295"/>
    </source>
</evidence>
<keyword evidence="2 4" id="KW-0378">Hydrolase</keyword>
<protein>
    <submittedName>
        <fullName evidence="5">Glycoside hydrolase family 28 protein</fullName>
    </submittedName>
</protein>
<name>A0ABP7KHA4_9RHOB</name>
<evidence type="ECO:0000256" key="1">
    <source>
        <dbReference type="ARBA" id="ARBA00008834"/>
    </source>
</evidence>
<sequence>MSDFIDTVLRPSVVTPRYGVMMLGGLRYTSPHPVFYRLDGPEGTVEGETNTAVIRLPNLRPAQDYRLTATANGEVMTLSFETPVCAGLIDARDYGLSQESDDNAYAIHRAVAAAPDGGTVYIPAGRFQTTPLFPKGNITLHLDAGAELIAHSDRDKYGNLYPRDPDGRMLGTWEGLPARCYASLVSAIDCNHLSIVGDGVLNGGGAEGDWWTWPKETRNGARRPRTLFATRCANLQVAGITVRNSPSWTVHPVQCKGAVFSGLTIENPPDSPNTDGLNPEMCEETLIEGVRFSVGDDCIAIKAGKSGPDGEDDHLFATRGVIIRQCRMERGHGAVVIGSEMSGDVRDVSIDACEFTGTDRGLRIKTRRGRGGRVQNIQLRDVVMDNVETAFSGNAHYFCDPDGHSRAVQDRNPAPVTKTTPSVTDISIEDVEINDLHVALAAFLGLAEAPITGVHLSNVRYRFAPNAKEGVPLMADDVAKMRHVAIWSENAQIAADQVVELSPTDGVRT</sequence>
<reference evidence="6" key="1">
    <citation type="journal article" date="2019" name="Int. J. Syst. Evol. Microbiol.">
        <title>The Global Catalogue of Microorganisms (GCM) 10K type strain sequencing project: providing services to taxonomists for standard genome sequencing and annotation.</title>
        <authorList>
            <consortium name="The Broad Institute Genomics Platform"/>
            <consortium name="The Broad Institute Genome Sequencing Center for Infectious Disease"/>
            <person name="Wu L."/>
            <person name="Ma J."/>
        </authorList>
    </citation>
    <scope>NUCLEOTIDE SEQUENCE [LARGE SCALE GENOMIC DNA]</scope>
    <source>
        <strain evidence="6">JCM 17190</strain>
    </source>
</reference>
<dbReference type="EMBL" id="BAABDF010000007">
    <property type="protein sequence ID" value="GAA3877657.1"/>
    <property type="molecule type" value="Genomic_DNA"/>
</dbReference>
<organism evidence="5 6">
    <name type="scientific">Celeribacter arenosi</name>
    <dbReference type="NCBI Taxonomy" id="792649"/>
    <lineage>
        <taxon>Bacteria</taxon>
        <taxon>Pseudomonadati</taxon>
        <taxon>Pseudomonadota</taxon>
        <taxon>Alphaproteobacteria</taxon>
        <taxon>Rhodobacterales</taxon>
        <taxon>Roseobacteraceae</taxon>
        <taxon>Celeribacter</taxon>
    </lineage>
</organism>
<comment type="caution">
    <text evidence="5">The sequence shown here is derived from an EMBL/GenBank/DDBJ whole genome shotgun (WGS) entry which is preliminary data.</text>
</comment>
<dbReference type="SMART" id="SM00710">
    <property type="entry name" value="PbH1"/>
    <property type="match status" value="5"/>
</dbReference>
<proteinExistence type="inferred from homology"/>
<evidence type="ECO:0000313" key="5">
    <source>
        <dbReference type="EMBL" id="GAA3877657.1"/>
    </source>
</evidence>